<dbReference type="SUPFAM" id="SSF51713">
    <property type="entry name" value="tRNA-guanine transglycosylase"/>
    <property type="match status" value="1"/>
</dbReference>
<dbReference type="Proteomes" id="UP000031056">
    <property type="component" value="Unassembled WGS sequence"/>
</dbReference>
<dbReference type="InParanoid" id="A0A0B2UHV9"/>
<dbReference type="GO" id="GO:0006400">
    <property type="term" value="P:tRNA modification"/>
    <property type="evidence" value="ECO:0007669"/>
    <property type="project" value="InterPro"/>
</dbReference>
<dbReference type="Gene3D" id="3.20.20.105">
    <property type="entry name" value="Queuine tRNA-ribosyltransferase-like"/>
    <property type="match status" value="1"/>
</dbReference>
<dbReference type="RefSeq" id="XP_014562970.1">
    <property type="nucleotide sequence ID" value="XM_014707484.1"/>
</dbReference>
<dbReference type="HOGENOM" id="CLU_108567_0_0_1"/>
<accession>A0A0B2UHV9</accession>
<dbReference type="AlphaFoldDB" id="A0A0B2UHV9"/>
<proteinExistence type="predicted"/>
<comment type="caution">
    <text evidence="1">The sequence shown here is derived from an EMBL/GenBank/DDBJ whole genome shotgun (WGS) entry which is preliminary data.</text>
</comment>
<dbReference type="GeneID" id="26262668"/>
<dbReference type="InterPro" id="IPR036511">
    <property type="entry name" value="TGT-like_sf"/>
</dbReference>
<sequence length="231" mass="26197">MNGTGSPVQVSYFITTRQCVIPHVIWPWKFPSFCKGIKVYTDDILYKDSAYDKGLEQTIREFCSIDSGSVCVGFRGKSKTLTSKRGNYKLEKKRYEMLIDTLEPDFSANYADGKMIIDGNELVEPANVSEFVYMLNSGIMLFGTEFVNRAVDEGHMLKFDGKIVSEGGVFDCKCCGELCEGYLEYLWNIKEMNAMRYLTIHNYNVINSVIGTICSEDVQDRTIVYSNEIGL</sequence>
<reference evidence="1 2" key="1">
    <citation type="journal article" date="2014" name="MBio">
        <title>The Ordospora colligata genome; evolution of extreme reduction in microsporidia and host-to-parasite horizontal gene transfer.</title>
        <authorList>
            <person name="Pombert J.-F."/>
            <person name="Haag K.L."/>
            <person name="Beidas S."/>
            <person name="Ebert D."/>
            <person name="Keeling P.J."/>
        </authorList>
    </citation>
    <scope>NUCLEOTIDE SEQUENCE [LARGE SCALE GENOMIC DNA]</scope>
    <source>
        <strain evidence="1 2">OC4</strain>
    </source>
</reference>
<organism evidence="1 2">
    <name type="scientific">Ordospora colligata OC4</name>
    <dbReference type="NCBI Taxonomy" id="1354746"/>
    <lineage>
        <taxon>Eukaryota</taxon>
        <taxon>Fungi</taxon>
        <taxon>Fungi incertae sedis</taxon>
        <taxon>Microsporidia</taxon>
        <taxon>Ordosporidae</taxon>
        <taxon>Ordospora</taxon>
    </lineage>
</organism>
<name>A0A0B2UHV9_9MICR</name>
<protein>
    <submittedName>
        <fullName evidence="1">Uncharacterized protein</fullName>
    </submittedName>
</protein>
<dbReference type="EMBL" id="JOKQ01000012">
    <property type="protein sequence ID" value="KHN68928.1"/>
    <property type="molecule type" value="Genomic_DNA"/>
</dbReference>
<gene>
    <name evidence="1" type="ORF">M896_121510</name>
</gene>
<dbReference type="OrthoDB" id="2194145at2759"/>
<keyword evidence="2" id="KW-1185">Reference proteome</keyword>
<dbReference type="VEuPathDB" id="MicrosporidiaDB:M896_121510"/>
<evidence type="ECO:0000313" key="1">
    <source>
        <dbReference type="EMBL" id="KHN68928.1"/>
    </source>
</evidence>
<evidence type="ECO:0000313" key="2">
    <source>
        <dbReference type="Proteomes" id="UP000031056"/>
    </source>
</evidence>